<dbReference type="Gene3D" id="2.40.50.140">
    <property type="entry name" value="Nucleic acid-binding proteins"/>
    <property type="match status" value="1"/>
</dbReference>
<dbReference type="GO" id="GO:0035599">
    <property type="term" value="F:aspartic acid methylthiotransferase activity"/>
    <property type="evidence" value="ECO:0007669"/>
    <property type="project" value="TreeGrafter"/>
</dbReference>
<dbReference type="CDD" id="cd01335">
    <property type="entry name" value="Radical_SAM"/>
    <property type="match status" value="1"/>
</dbReference>
<keyword evidence="5" id="KW-0479">Metal-binding</keyword>
<evidence type="ECO:0000256" key="4">
    <source>
        <dbReference type="ARBA" id="ARBA00022691"/>
    </source>
</evidence>
<dbReference type="InterPro" id="IPR020612">
    <property type="entry name" value="Methylthiotransferase_CS"/>
</dbReference>
<dbReference type="GO" id="GO:0006400">
    <property type="term" value="P:tRNA modification"/>
    <property type="evidence" value="ECO:0007669"/>
    <property type="project" value="InterPro"/>
</dbReference>
<dbReference type="PANTHER" id="PTHR43837:SF1">
    <property type="entry name" value="RIBOSOMAL PROTEIN US12 METHYLTHIOTRANSFERASE RIMO"/>
    <property type="match status" value="1"/>
</dbReference>
<dbReference type="InterPro" id="IPR013848">
    <property type="entry name" value="Methylthiotransferase_N"/>
</dbReference>
<name>X0TAH8_9ZZZZ</name>
<dbReference type="GO" id="GO:0051539">
    <property type="term" value="F:4 iron, 4 sulfur cluster binding"/>
    <property type="evidence" value="ECO:0007669"/>
    <property type="project" value="UniProtKB-KW"/>
</dbReference>
<dbReference type="InterPro" id="IPR023404">
    <property type="entry name" value="rSAM_horseshoe"/>
</dbReference>
<feature type="non-terminal residue" evidence="11">
    <location>
        <position position="1"/>
    </location>
</feature>
<feature type="domain" description="MTTase N-terminal" evidence="9">
    <location>
        <begin position="6"/>
        <end position="120"/>
    </location>
</feature>
<evidence type="ECO:0000256" key="3">
    <source>
        <dbReference type="ARBA" id="ARBA00022490"/>
    </source>
</evidence>
<dbReference type="SFLD" id="SFLDF00274">
    <property type="entry name" value="ribosomal_protein_S12_methylth"/>
    <property type="match status" value="1"/>
</dbReference>
<dbReference type="InterPro" id="IPR058240">
    <property type="entry name" value="rSAM_sf"/>
</dbReference>
<gene>
    <name evidence="11" type="ORF">S01H1_07998</name>
</gene>
<evidence type="ECO:0000256" key="1">
    <source>
        <dbReference type="ARBA" id="ARBA00001966"/>
    </source>
</evidence>
<keyword evidence="7" id="KW-0411">Iron-sulfur</keyword>
<evidence type="ECO:0000256" key="2">
    <source>
        <dbReference type="ARBA" id="ARBA00022485"/>
    </source>
</evidence>
<evidence type="ECO:0000259" key="8">
    <source>
        <dbReference type="PROSITE" id="PS50926"/>
    </source>
</evidence>
<comment type="cofactor">
    <cofactor evidence="1">
        <name>[4Fe-4S] cluster</name>
        <dbReference type="ChEBI" id="CHEBI:49883"/>
    </cofactor>
</comment>
<dbReference type="InterPro" id="IPR012340">
    <property type="entry name" value="NA-bd_OB-fold"/>
</dbReference>
<dbReference type="InterPro" id="IPR038135">
    <property type="entry name" value="Methylthiotransferase_N_sf"/>
</dbReference>
<evidence type="ECO:0000259" key="9">
    <source>
        <dbReference type="PROSITE" id="PS51449"/>
    </source>
</evidence>
<evidence type="ECO:0000256" key="7">
    <source>
        <dbReference type="ARBA" id="ARBA00023014"/>
    </source>
</evidence>
<evidence type="ECO:0000256" key="5">
    <source>
        <dbReference type="ARBA" id="ARBA00022723"/>
    </source>
</evidence>
<dbReference type="Gene3D" id="3.40.50.12160">
    <property type="entry name" value="Methylthiotransferase, N-terminal domain"/>
    <property type="match status" value="1"/>
</dbReference>
<dbReference type="Pfam" id="PF18693">
    <property type="entry name" value="TRAM_2"/>
    <property type="match status" value="1"/>
</dbReference>
<dbReference type="PROSITE" id="PS01278">
    <property type="entry name" value="MTTASE_RADICAL"/>
    <property type="match status" value="1"/>
</dbReference>
<dbReference type="PANTHER" id="PTHR43837">
    <property type="entry name" value="RIBOSOMAL PROTEIN S12 METHYLTHIOTRANSFERASE RIMO"/>
    <property type="match status" value="1"/>
</dbReference>
<dbReference type="SFLD" id="SFLDG01061">
    <property type="entry name" value="methylthiotransferase"/>
    <property type="match status" value="1"/>
</dbReference>
<comment type="caution">
    <text evidence="11">The sequence shown here is derived from an EMBL/GenBank/DDBJ whole genome shotgun (WGS) entry which is preliminary data.</text>
</comment>
<organism evidence="11">
    <name type="scientific">marine sediment metagenome</name>
    <dbReference type="NCBI Taxonomy" id="412755"/>
    <lineage>
        <taxon>unclassified sequences</taxon>
        <taxon>metagenomes</taxon>
        <taxon>ecological metagenomes</taxon>
    </lineage>
</organism>
<feature type="domain" description="Radical SAM core" evidence="10">
    <location>
        <begin position="144"/>
        <end position="375"/>
    </location>
</feature>
<dbReference type="PROSITE" id="PS51449">
    <property type="entry name" value="MTTASE_N"/>
    <property type="match status" value="1"/>
</dbReference>
<sequence>VDRNEARYYLLSLGCCKNTVDSEGMSRLLQRAGYAPAEDSTAAEVLIVNTCAFIDIAKEESFAALRELVEAKRRGQLLIAAGCLSQRYGRQLAKEIPGLDGIIGTRRWMEITALVEGLSSDGKRPMVVIGESPVPAVDSMSRSVVQGASAYLKIADGCSALCSFCAIPMIKGPSRSRPVEAIVGEARELVAQGVKEIVLIAQNTTAYGRDRGERDALPGLIKAILKAAPELTWLRLMYAYAQHITPRLIEIMAQHPQVCHYLDIPLQHGHPETLRRMNRPHDVDRVRRLIADLRQAMPDIALRTSFIVGYPGETEEEFEALLDFVEEMAFDRVGAFTYSREEGTDAAQLPHHIAQDVKKERYRRLMELQQGISLAKNRQMIGRSLDVLVEGSGHGLSAGRSYRDAPEIDGLVLVKEELPMGEMVPVLITGAMEYDLIGVRA</sequence>
<dbReference type="InterPro" id="IPR007197">
    <property type="entry name" value="rSAM"/>
</dbReference>
<dbReference type="SFLD" id="SFLDS00029">
    <property type="entry name" value="Radical_SAM"/>
    <property type="match status" value="1"/>
</dbReference>
<keyword evidence="6" id="KW-0408">Iron</keyword>
<dbReference type="PROSITE" id="PS51918">
    <property type="entry name" value="RADICAL_SAM"/>
    <property type="match status" value="1"/>
</dbReference>
<proteinExistence type="inferred from homology"/>
<dbReference type="NCBIfam" id="TIGR00089">
    <property type="entry name" value="MiaB/RimO family radical SAM methylthiotransferase"/>
    <property type="match status" value="1"/>
</dbReference>
<dbReference type="AlphaFoldDB" id="X0TAH8"/>
<dbReference type="InterPro" id="IPR006638">
    <property type="entry name" value="Elp3/MiaA/NifB-like_rSAM"/>
</dbReference>
<keyword evidence="4" id="KW-0949">S-adenosyl-L-methionine</keyword>
<dbReference type="SMART" id="SM00729">
    <property type="entry name" value="Elp3"/>
    <property type="match status" value="1"/>
</dbReference>
<evidence type="ECO:0008006" key="12">
    <source>
        <dbReference type="Google" id="ProtNLM"/>
    </source>
</evidence>
<feature type="domain" description="TRAM" evidence="8">
    <location>
        <begin position="378"/>
        <end position="441"/>
    </location>
</feature>
<dbReference type="HAMAP" id="MF_01865">
    <property type="entry name" value="MTTase_RimO"/>
    <property type="match status" value="1"/>
</dbReference>
<dbReference type="SUPFAM" id="SSF102114">
    <property type="entry name" value="Radical SAM enzymes"/>
    <property type="match status" value="1"/>
</dbReference>
<evidence type="ECO:0000313" key="11">
    <source>
        <dbReference type="EMBL" id="GAF73065.1"/>
    </source>
</evidence>
<dbReference type="NCBIfam" id="TIGR01125">
    <property type="entry name" value="30S ribosomal protein S12 methylthiotransferase RimO"/>
    <property type="match status" value="1"/>
</dbReference>
<accession>X0TAH8</accession>
<dbReference type="GO" id="GO:0005829">
    <property type="term" value="C:cytosol"/>
    <property type="evidence" value="ECO:0007669"/>
    <property type="project" value="TreeGrafter"/>
</dbReference>
<dbReference type="GO" id="GO:0046872">
    <property type="term" value="F:metal ion binding"/>
    <property type="evidence" value="ECO:0007669"/>
    <property type="project" value="UniProtKB-KW"/>
</dbReference>
<dbReference type="EMBL" id="BARS01004104">
    <property type="protein sequence ID" value="GAF73065.1"/>
    <property type="molecule type" value="Genomic_DNA"/>
</dbReference>
<evidence type="ECO:0000259" key="10">
    <source>
        <dbReference type="PROSITE" id="PS51918"/>
    </source>
</evidence>
<dbReference type="FunFam" id="3.80.30.20:FF:000001">
    <property type="entry name" value="tRNA-2-methylthio-N(6)-dimethylallyladenosine synthase 2"/>
    <property type="match status" value="1"/>
</dbReference>
<dbReference type="InterPro" id="IPR002792">
    <property type="entry name" value="TRAM_dom"/>
</dbReference>
<dbReference type="Pfam" id="PF04055">
    <property type="entry name" value="Radical_SAM"/>
    <property type="match status" value="1"/>
</dbReference>
<evidence type="ECO:0000256" key="6">
    <source>
        <dbReference type="ARBA" id="ARBA00023004"/>
    </source>
</evidence>
<keyword evidence="3" id="KW-0963">Cytoplasm</keyword>
<dbReference type="SFLD" id="SFLDG01082">
    <property type="entry name" value="B12-binding_domain_containing"/>
    <property type="match status" value="1"/>
</dbReference>
<reference evidence="11" key="1">
    <citation type="journal article" date="2014" name="Front. Microbiol.">
        <title>High frequency of phylogenetically diverse reductive dehalogenase-homologous genes in deep subseafloor sedimentary metagenomes.</title>
        <authorList>
            <person name="Kawai M."/>
            <person name="Futagami T."/>
            <person name="Toyoda A."/>
            <person name="Takaki Y."/>
            <person name="Nishi S."/>
            <person name="Hori S."/>
            <person name="Arai W."/>
            <person name="Tsubouchi T."/>
            <person name="Morono Y."/>
            <person name="Uchiyama I."/>
            <person name="Ito T."/>
            <person name="Fujiyama A."/>
            <person name="Inagaki F."/>
            <person name="Takami H."/>
        </authorList>
    </citation>
    <scope>NUCLEOTIDE SEQUENCE</scope>
    <source>
        <strain evidence="11">Expedition CK06-06</strain>
    </source>
</reference>
<protein>
    <recommendedName>
        <fullName evidence="12">30S ribosomal protein S12 methylthiotransferase RimO</fullName>
    </recommendedName>
</protein>
<dbReference type="InterPro" id="IPR005839">
    <property type="entry name" value="Methylthiotransferase"/>
</dbReference>
<dbReference type="Gene3D" id="3.80.30.20">
    <property type="entry name" value="tm_1862 like domain"/>
    <property type="match status" value="1"/>
</dbReference>
<dbReference type="PROSITE" id="PS50926">
    <property type="entry name" value="TRAM"/>
    <property type="match status" value="1"/>
</dbReference>
<dbReference type="InterPro" id="IPR005840">
    <property type="entry name" value="Ribosomal_uS12_MeSTrfase_RimO"/>
</dbReference>
<keyword evidence="2" id="KW-0004">4Fe-4S</keyword>
<dbReference type="Pfam" id="PF00919">
    <property type="entry name" value="UPF0004"/>
    <property type="match status" value="1"/>
</dbReference>